<dbReference type="Pfam" id="PF20140">
    <property type="entry name" value="DUF6530"/>
    <property type="match status" value="1"/>
</dbReference>
<gene>
    <name evidence="1" type="ORF">PYU98_21020</name>
</gene>
<organism evidence="1 2">
    <name type="scientific">Aeromonas allosaccharophila</name>
    <dbReference type="NCBI Taxonomy" id="656"/>
    <lineage>
        <taxon>Bacteria</taxon>
        <taxon>Pseudomonadati</taxon>
        <taxon>Pseudomonadota</taxon>
        <taxon>Gammaproteobacteria</taxon>
        <taxon>Aeromonadales</taxon>
        <taxon>Aeromonadaceae</taxon>
        <taxon>Aeromonas</taxon>
    </lineage>
</organism>
<dbReference type="InterPro" id="IPR045352">
    <property type="entry name" value="DUF6530"/>
</dbReference>
<name>A0AAX3NSI9_9GAMM</name>
<sequence>MPIKEFGNRKKYVTAPELPHHLEHTPLFAMPYEKFDGIYKGNTDARYLSVGISQWDSSDVSLKIMRHTGDKWTRQAEELPLHRVIDSAIFLTKVLLDESDDVIEIERNLFLDQHSGIQITKENCSNSNTSNYEKYLSDNMPMLKSRLKSLYLLLDGLEKRGKF</sequence>
<dbReference type="EMBL" id="CP118988">
    <property type="protein sequence ID" value="WED76332.1"/>
    <property type="molecule type" value="Genomic_DNA"/>
</dbReference>
<accession>A0AAX3NSI9</accession>
<dbReference type="Proteomes" id="UP001213721">
    <property type="component" value="Chromosome"/>
</dbReference>
<protein>
    <submittedName>
        <fullName evidence="1">DUF6530 family protein</fullName>
    </submittedName>
</protein>
<evidence type="ECO:0000313" key="2">
    <source>
        <dbReference type="Proteomes" id="UP001213721"/>
    </source>
</evidence>
<dbReference type="RefSeq" id="WP_275057068.1">
    <property type="nucleotide sequence ID" value="NZ_CP118988.1"/>
</dbReference>
<reference evidence="1" key="1">
    <citation type="submission" date="2023-02" db="EMBL/GenBank/DDBJ databases">
        <title>The sequence of Aeromonas allosaccharophila K520.</title>
        <authorList>
            <person name="Luo X."/>
        </authorList>
    </citation>
    <scope>NUCLEOTIDE SEQUENCE</scope>
    <source>
        <strain evidence="1">K520</strain>
    </source>
</reference>
<proteinExistence type="predicted"/>
<dbReference type="AlphaFoldDB" id="A0AAX3NSI9"/>
<evidence type="ECO:0000313" key="1">
    <source>
        <dbReference type="EMBL" id="WED76332.1"/>
    </source>
</evidence>